<protein>
    <submittedName>
        <fullName evidence="1">Uncharacterized protein</fullName>
    </submittedName>
</protein>
<keyword evidence="2" id="KW-1185">Reference proteome</keyword>
<gene>
    <name evidence="1" type="ORF">T4B_3596</name>
</gene>
<dbReference type="Proteomes" id="UP000054805">
    <property type="component" value="Unassembled WGS sequence"/>
</dbReference>
<name>A0A0V1IS48_TRIPS</name>
<reference evidence="1 2" key="1">
    <citation type="submission" date="2015-01" db="EMBL/GenBank/DDBJ databases">
        <title>Evolution of Trichinella species and genotypes.</title>
        <authorList>
            <person name="Korhonen P.K."/>
            <person name="Edoardo P."/>
            <person name="Giuseppe L.R."/>
            <person name="Gasser R.B."/>
        </authorList>
    </citation>
    <scope>NUCLEOTIDE SEQUENCE [LARGE SCALE GENOMIC DNA]</scope>
    <source>
        <strain evidence="1">ISS588</strain>
    </source>
</reference>
<sequence>MLIDVTGRAVHCFVSNVGSLFNEESTHIKLYRCVERNLFFTFSLLPLSFTRYYLTELLSSNRKV</sequence>
<proteinExistence type="predicted"/>
<evidence type="ECO:0000313" key="1">
    <source>
        <dbReference type="EMBL" id="KRZ25563.1"/>
    </source>
</evidence>
<accession>A0A0V1IS48</accession>
<evidence type="ECO:0000313" key="2">
    <source>
        <dbReference type="Proteomes" id="UP000054805"/>
    </source>
</evidence>
<comment type="caution">
    <text evidence="1">The sequence shown here is derived from an EMBL/GenBank/DDBJ whole genome shotgun (WGS) entry which is preliminary data.</text>
</comment>
<organism evidence="1 2">
    <name type="scientific">Trichinella pseudospiralis</name>
    <name type="common">Parasitic roundworm</name>
    <dbReference type="NCBI Taxonomy" id="6337"/>
    <lineage>
        <taxon>Eukaryota</taxon>
        <taxon>Metazoa</taxon>
        <taxon>Ecdysozoa</taxon>
        <taxon>Nematoda</taxon>
        <taxon>Enoplea</taxon>
        <taxon>Dorylaimia</taxon>
        <taxon>Trichinellida</taxon>
        <taxon>Trichinellidae</taxon>
        <taxon>Trichinella</taxon>
    </lineage>
</organism>
<dbReference type="EMBL" id="JYDS01000099">
    <property type="protein sequence ID" value="KRZ25563.1"/>
    <property type="molecule type" value="Genomic_DNA"/>
</dbReference>
<dbReference type="AlphaFoldDB" id="A0A0V1IS48"/>